<accession>A0A927GCK7</accession>
<organism evidence="1 2">
    <name type="scientific">Spirosoma validum</name>
    <dbReference type="NCBI Taxonomy" id="2771355"/>
    <lineage>
        <taxon>Bacteria</taxon>
        <taxon>Pseudomonadati</taxon>
        <taxon>Bacteroidota</taxon>
        <taxon>Cytophagia</taxon>
        <taxon>Cytophagales</taxon>
        <taxon>Cytophagaceae</taxon>
        <taxon>Spirosoma</taxon>
    </lineage>
</organism>
<dbReference type="CDD" id="cd02440">
    <property type="entry name" value="AdoMet_MTases"/>
    <property type="match status" value="1"/>
</dbReference>
<dbReference type="Gene3D" id="3.40.50.150">
    <property type="entry name" value="Vaccinia Virus protein VP39"/>
    <property type="match status" value="1"/>
</dbReference>
<dbReference type="EMBL" id="JACXAA010000002">
    <property type="protein sequence ID" value="MBD2752576.1"/>
    <property type="molecule type" value="Genomic_DNA"/>
</dbReference>
<keyword evidence="1" id="KW-0489">Methyltransferase</keyword>
<dbReference type="Pfam" id="PF13489">
    <property type="entry name" value="Methyltransf_23"/>
    <property type="match status" value="1"/>
</dbReference>
<dbReference type="AlphaFoldDB" id="A0A927GCK7"/>
<dbReference type="GO" id="GO:0008168">
    <property type="term" value="F:methyltransferase activity"/>
    <property type="evidence" value="ECO:0007669"/>
    <property type="project" value="UniProtKB-KW"/>
</dbReference>
<comment type="caution">
    <text evidence="1">The sequence shown here is derived from an EMBL/GenBank/DDBJ whole genome shotgun (WGS) entry which is preliminary data.</text>
</comment>
<dbReference type="GO" id="GO:0032259">
    <property type="term" value="P:methylation"/>
    <property type="evidence" value="ECO:0007669"/>
    <property type="project" value="UniProtKB-KW"/>
</dbReference>
<keyword evidence="1" id="KW-0808">Transferase</keyword>
<reference evidence="1" key="1">
    <citation type="submission" date="2020-09" db="EMBL/GenBank/DDBJ databases">
        <authorList>
            <person name="Kim M.K."/>
        </authorList>
    </citation>
    <scope>NUCLEOTIDE SEQUENCE</scope>
    <source>
        <strain evidence="1">BT704</strain>
    </source>
</reference>
<sequence length="251" mass="29457">MKKFIAAFIDKLGFVLISKRKLRTYQTAKLEETYPILQDKTDFLRAKANKGLREKLIQEKKTKWLEIGCGGTFEENFVYVDLFPNTLVNKKGAYHRLDIVNATEEEFIKLGKFDLIRMQHVFEHFSPEDGLTVLNNCANLLNPNGYLLISTPDLKKYIGFYLTDQIRNNYDWALNRIKKESPNSFYFSVFTHSVKHERHEWCYDAEGLMYQLERTKKFKEIKEITLIDTLANIPFTHNRPNEDVCVLAQLA</sequence>
<proteinExistence type="predicted"/>
<dbReference type="SUPFAM" id="SSF53335">
    <property type="entry name" value="S-adenosyl-L-methionine-dependent methyltransferases"/>
    <property type="match status" value="1"/>
</dbReference>
<evidence type="ECO:0000313" key="2">
    <source>
        <dbReference type="Proteomes" id="UP000653797"/>
    </source>
</evidence>
<keyword evidence="2" id="KW-1185">Reference proteome</keyword>
<dbReference type="RefSeq" id="WP_191038208.1">
    <property type="nucleotide sequence ID" value="NZ_JACXAA010000002.1"/>
</dbReference>
<dbReference type="InterPro" id="IPR029063">
    <property type="entry name" value="SAM-dependent_MTases_sf"/>
</dbReference>
<evidence type="ECO:0000313" key="1">
    <source>
        <dbReference type="EMBL" id="MBD2752576.1"/>
    </source>
</evidence>
<gene>
    <name evidence="1" type="ORF">IC230_06735</name>
</gene>
<name>A0A927GCK7_9BACT</name>
<dbReference type="Proteomes" id="UP000653797">
    <property type="component" value="Unassembled WGS sequence"/>
</dbReference>
<protein>
    <submittedName>
        <fullName evidence="1">Methyltransferase domain-containing protein</fullName>
    </submittedName>
</protein>